<gene>
    <name evidence="1" type="ORF">DJ70_08580</name>
</gene>
<protein>
    <submittedName>
        <fullName evidence="1">Uncharacterized protein</fullName>
    </submittedName>
</protein>
<dbReference type="RefSeq" id="WP_094531986.1">
    <property type="nucleotide sequence ID" value="NZ_NHPJ01000085.1"/>
</dbReference>
<evidence type="ECO:0000313" key="1">
    <source>
        <dbReference type="EMBL" id="OYR56481.1"/>
    </source>
</evidence>
<organism evidence="1 2">
    <name type="scientific">Halorubrum halodurans</name>
    <dbReference type="NCBI Taxonomy" id="1383851"/>
    <lineage>
        <taxon>Archaea</taxon>
        <taxon>Methanobacteriati</taxon>
        <taxon>Methanobacteriota</taxon>
        <taxon>Stenosarchaea group</taxon>
        <taxon>Halobacteria</taxon>
        <taxon>Halobacteriales</taxon>
        <taxon>Haloferacaceae</taxon>
        <taxon>Halorubrum</taxon>
    </lineage>
</organism>
<dbReference type="AlphaFoldDB" id="A0A256IIU8"/>
<evidence type="ECO:0000313" key="2">
    <source>
        <dbReference type="Proteomes" id="UP000216308"/>
    </source>
</evidence>
<accession>A0A256IIU8</accession>
<keyword evidence="2" id="KW-1185">Reference proteome</keyword>
<dbReference type="EMBL" id="NHPJ01000085">
    <property type="protein sequence ID" value="OYR56481.1"/>
    <property type="molecule type" value="Genomic_DNA"/>
</dbReference>
<reference evidence="1 2" key="1">
    <citation type="journal article" date="2014" name="Front. Microbiol.">
        <title>Population and genomic analysis of the genus Halorubrum.</title>
        <authorList>
            <person name="Fullmer M.S."/>
            <person name="Soucy S.M."/>
            <person name="Swithers K.S."/>
            <person name="Makkay A.M."/>
            <person name="Wheeler R."/>
            <person name="Ventosa A."/>
            <person name="Gogarten J.P."/>
            <person name="Papke R.T."/>
        </authorList>
    </citation>
    <scope>NUCLEOTIDE SEQUENCE [LARGE SCALE GENOMIC DNA]</scope>
    <source>
        <strain evidence="1 2">Cb34</strain>
    </source>
</reference>
<dbReference type="OrthoDB" id="193303at2157"/>
<comment type="caution">
    <text evidence="1">The sequence shown here is derived from an EMBL/GenBank/DDBJ whole genome shotgun (WGS) entry which is preliminary data.</text>
</comment>
<proteinExistence type="predicted"/>
<dbReference type="Proteomes" id="UP000216308">
    <property type="component" value="Unassembled WGS sequence"/>
</dbReference>
<sequence length="60" mass="7394">MNKSDVNSLILEHVDKIEDDNKRQFINEILTFERSKMDRERPHFKDEYDDLIEEYMDTDE</sequence>
<name>A0A256IIU8_9EURY</name>